<dbReference type="InterPro" id="IPR029052">
    <property type="entry name" value="Metallo-depent_PP-like"/>
</dbReference>
<evidence type="ECO:0000313" key="2">
    <source>
        <dbReference type="EMBL" id="MDC8830392.1"/>
    </source>
</evidence>
<name>A0ABT5L3F6_9ALTE</name>
<dbReference type="Proteomes" id="UP001218788">
    <property type="component" value="Unassembled WGS sequence"/>
</dbReference>
<dbReference type="EMBL" id="JAQQXP010000001">
    <property type="protein sequence ID" value="MDC8830392.1"/>
    <property type="molecule type" value="Genomic_DNA"/>
</dbReference>
<comment type="caution">
    <text evidence="2">The sequence shown here is derived from an EMBL/GenBank/DDBJ whole genome shotgun (WGS) entry which is preliminary data.</text>
</comment>
<dbReference type="InterPro" id="IPR050126">
    <property type="entry name" value="Ap4A_hydrolase"/>
</dbReference>
<dbReference type="Gene3D" id="3.60.21.10">
    <property type="match status" value="1"/>
</dbReference>
<dbReference type="PANTHER" id="PTHR42850">
    <property type="entry name" value="METALLOPHOSPHOESTERASE"/>
    <property type="match status" value="1"/>
</dbReference>
<protein>
    <submittedName>
        <fullName evidence="2">Metallophosphoesterase</fullName>
    </submittedName>
</protein>
<keyword evidence="3" id="KW-1185">Reference proteome</keyword>
<proteinExistence type="predicted"/>
<accession>A0ABT5L3F6</accession>
<feature type="domain" description="Calcineurin-like phosphoesterase" evidence="1">
    <location>
        <begin position="24"/>
        <end position="186"/>
    </location>
</feature>
<dbReference type="PANTHER" id="PTHR42850:SF4">
    <property type="entry name" value="ZINC-DEPENDENT ENDOPOLYPHOSPHATASE"/>
    <property type="match status" value="1"/>
</dbReference>
<sequence length="236" mass="27211">MKIKANALNKAPVCKEITIDDATRVFIVGDLDAHFDRLQAELNKVNFNPEQDVLFSLGDVIDRGPDSIKLLTYLQQIGAHMVLGNHEHMMLEALLGRDIMAMRLWIQNGGSWHQSESLPDLLKMCKWLVQQPLSFKLHYQGLTIGISHTLPEEWDWNQFPHRQSDVVWNLLWERERFVRNSHVSNHGVDFSVHGHNSTQQIRWISNSLHIDTSFYGRPTVIDLTTIIAQFRANIAQ</sequence>
<evidence type="ECO:0000313" key="3">
    <source>
        <dbReference type="Proteomes" id="UP001218788"/>
    </source>
</evidence>
<dbReference type="Pfam" id="PF00149">
    <property type="entry name" value="Metallophos"/>
    <property type="match status" value="1"/>
</dbReference>
<evidence type="ECO:0000259" key="1">
    <source>
        <dbReference type="Pfam" id="PF00149"/>
    </source>
</evidence>
<dbReference type="SUPFAM" id="SSF56300">
    <property type="entry name" value="Metallo-dependent phosphatases"/>
    <property type="match status" value="1"/>
</dbReference>
<dbReference type="InterPro" id="IPR004843">
    <property type="entry name" value="Calcineurin-like_PHP"/>
</dbReference>
<gene>
    <name evidence="2" type="ORF">OIK42_06390</name>
</gene>
<dbReference type="RefSeq" id="WP_273639197.1">
    <property type="nucleotide sequence ID" value="NZ_JAQQXP010000001.1"/>
</dbReference>
<reference evidence="2 3" key="1">
    <citation type="submission" date="2022-10" db="EMBL/GenBank/DDBJ databases">
        <title>Alteromonas sp. chi3 Genome sequencing.</title>
        <authorList>
            <person name="Park S."/>
        </authorList>
    </citation>
    <scope>NUCLEOTIDE SEQUENCE [LARGE SCALE GENOMIC DNA]</scope>
    <source>
        <strain evidence="3">chi3</strain>
    </source>
</reference>
<organism evidence="2 3">
    <name type="scientific">Alteromonas gilva</name>
    <dbReference type="NCBI Taxonomy" id="2987522"/>
    <lineage>
        <taxon>Bacteria</taxon>
        <taxon>Pseudomonadati</taxon>
        <taxon>Pseudomonadota</taxon>
        <taxon>Gammaproteobacteria</taxon>
        <taxon>Alteromonadales</taxon>
        <taxon>Alteromonadaceae</taxon>
        <taxon>Alteromonas/Salinimonas group</taxon>
        <taxon>Alteromonas</taxon>
    </lineage>
</organism>